<keyword evidence="5 9" id="KW-0862">Zinc</keyword>
<comment type="function">
    <text evidence="9 10">Catalyzes hydrolysis of the D-alanyl-D-alanine dipeptide.</text>
</comment>
<accession>A0ABR5AH67</accession>
<gene>
    <name evidence="11" type="ORF">SD70_14080</name>
</gene>
<feature type="binding site" evidence="9">
    <location>
        <position position="113"/>
    </location>
    <ligand>
        <name>Zn(2+)</name>
        <dbReference type="ChEBI" id="CHEBI:29105"/>
        <note>catalytic</note>
    </ligand>
</feature>
<dbReference type="SUPFAM" id="SSF55166">
    <property type="entry name" value="Hedgehog/DD-peptidase"/>
    <property type="match status" value="1"/>
</dbReference>
<name>A0ABR5AH67_9BACL</name>
<comment type="caution">
    <text evidence="11">The sequence shown here is derived from an EMBL/GenBank/DDBJ whole genome shotgun (WGS) entry which is preliminary data.</text>
</comment>
<dbReference type="CDD" id="cd14843">
    <property type="entry name" value="D-Ala-D-Ala_dipeptidase_like"/>
    <property type="match status" value="1"/>
</dbReference>
<dbReference type="HAMAP" id="MF_01924">
    <property type="entry name" value="A_A_dipeptidase"/>
    <property type="match status" value="1"/>
</dbReference>
<evidence type="ECO:0000256" key="1">
    <source>
        <dbReference type="ARBA" id="ARBA00001362"/>
    </source>
</evidence>
<evidence type="ECO:0000256" key="4">
    <source>
        <dbReference type="ARBA" id="ARBA00022801"/>
    </source>
</evidence>
<feature type="active site" description="Proton donor/acceptor" evidence="9">
    <location>
        <position position="176"/>
    </location>
</feature>
<comment type="similarity">
    <text evidence="9 10">Belongs to the peptidase M15D family.</text>
</comment>
<evidence type="ECO:0000313" key="11">
    <source>
        <dbReference type="EMBL" id="KIL40394.1"/>
    </source>
</evidence>
<dbReference type="PANTHER" id="PTHR43126">
    <property type="entry name" value="D-ALANYL-D-ALANINE DIPEPTIDASE"/>
    <property type="match status" value="1"/>
</dbReference>
<keyword evidence="4 9" id="KW-0378">Hydrolase</keyword>
<keyword evidence="7 9" id="KW-0482">Metalloprotease</keyword>
<proteinExistence type="inferred from homology"/>
<feature type="binding site" evidence="9">
    <location>
        <position position="179"/>
    </location>
    <ligand>
        <name>Zn(2+)</name>
        <dbReference type="ChEBI" id="CHEBI:29105"/>
        <note>catalytic</note>
    </ligand>
</feature>
<evidence type="ECO:0000256" key="6">
    <source>
        <dbReference type="ARBA" id="ARBA00022997"/>
    </source>
</evidence>
<evidence type="ECO:0000256" key="7">
    <source>
        <dbReference type="ARBA" id="ARBA00023049"/>
    </source>
</evidence>
<keyword evidence="3 9" id="KW-0479">Metal-binding</keyword>
<keyword evidence="8 10" id="KW-0961">Cell wall biogenesis/degradation</keyword>
<keyword evidence="2 9" id="KW-0645">Protease</keyword>
<dbReference type="InterPro" id="IPR000755">
    <property type="entry name" value="A_A_dipeptidase"/>
</dbReference>
<protein>
    <recommendedName>
        <fullName evidence="9 10">D-alanyl-D-alanine dipeptidase</fullName>
        <shortName evidence="9 10">D-Ala-D-Ala dipeptidase</shortName>
        <ecNumber evidence="9 10">3.4.13.22</ecNumber>
    </recommendedName>
</protein>
<comment type="catalytic activity">
    <reaction evidence="1 9 10">
        <text>D-alanyl-D-alanine + H2O = 2 D-alanine</text>
        <dbReference type="Rhea" id="RHEA:20661"/>
        <dbReference type="ChEBI" id="CHEBI:15377"/>
        <dbReference type="ChEBI" id="CHEBI:57416"/>
        <dbReference type="ChEBI" id="CHEBI:57822"/>
        <dbReference type="EC" id="3.4.13.22"/>
    </reaction>
</comment>
<dbReference type="EC" id="3.4.13.22" evidence="9 10"/>
<evidence type="ECO:0000256" key="3">
    <source>
        <dbReference type="ARBA" id="ARBA00022723"/>
    </source>
</evidence>
<evidence type="ECO:0000256" key="10">
    <source>
        <dbReference type="PIRNR" id="PIRNR026671"/>
    </source>
</evidence>
<dbReference type="InterPro" id="IPR009045">
    <property type="entry name" value="Zn_M74/Hedgehog-like"/>
</dbReference>
<keyword evidence="12" id="KW-1185">Reference proteome</keyword>
<evidence type="ECO:0000256" key="9">
    <source>
        <dbReference type="HAMAP-Rule" id="MF_01924"/>
    </source>
</evidence>
<keyword evidence="6 9" id="KW-0224">Dipeptidase</keyword>
<dbReference type="Proteomes" id="UP000031967">
    <property type="component" value="Unassembled WGS sequence"/>
</dbReference>
<reference evidence="11 12" key="1">
    <citation type="submission" date="2014-12" db="EMBL/GenBank/DDBJ databases">
        <title>Draft genome sequence of Paenibacillus kamchatkensis strain B-2647.</title>
        <authorList>
            <person name="Karlyshev A.V."/>
            <person name="Kudryashova E.B."/>
        </authorList>
    </citation>
    <scope>NUCLEOTIDE SEQUENCE [LARGE SCALE GENOMIC DNA]</scope>
    <source>
        <strain evidence="11 12">VKM B-2647</strain>
    </source>
</reference>
<organism evidence="11 12">
    <name type="scientific">Gordoniibacillus kamchatkensis</name>
    <dbReference type="NCBI Taxonomy" id="1590651"/>
    <lineage>
        <taxon>Bacteria</taxon>
        <taxon>Bacillati</taxon>
        <taxon>Bacillota</taxon>
        <taxon>Bacilli</taxon>
        <taxon>Bacillales</taxon>
        <taxon>Paenibacillaceae</taxon>
        <taxon>Gordoniibacillus</taxon>
    </lineage>
</organism>
<comment type="cofactor">
    <cofactor evidence="9">
        <name>Zn(2+)</name>
        <dbReference type="ChEBI" id="CHEBI:29105"/>
    </cofactor>
    <text evidence="9">Binds 1 zinc ion per subunit.</text>
</comment>
<evidence type="ECO:0000256" key="2">
    <source>
        <dbReference type="ARBA" id="ARBA00022670"/>
    </source>
</evidence>
<evidence type="ECO:0000256" key="5">
    <source>
        <dbReference type="ARBA" id="ARBA00022833"/>
    </source>
</evidence>
<feature type="binding site" evidence="9">
    <location>
        <position position="106"/>
    </location>
    <ligand>
        <name>Zn(2+)</name>
        <dbReference type="ChEBI" id="CHEBI:29105"/>
        <note>catalytic</note>
    </ligand>
</feature>
<dbReference type="PIRSF" id="PIRSF026671">
    <property type="entry name" value="AA_dipeptidase"/>
    <property type="match status" value="1"/>
</dbReference>
<dbReference type="EMBL" id="JXAK01000022">
    <property type="protein sequence ID" value="KIL40394.1"/>
    <property type="molecule type" value="Genomic_DNA"/>
</dbReference>
<dbReference type="Pfam" id="PF01427">
    <property type="entry name" value="Peptidase_M15"/>
    <property type="match status" value="1"/>
</dbReference>
<evidence type="ECO:0000256" key="8">
    <source>
        <dbReference type="ARBA" id="ARBA00023316"/>
    </source>
</evidence>
<evidence type="ECO:0000313" key="12">
    <source>
        <dbReference type="Proteomes" id="UP000031967"/>
    </source>
</evidence>
<sequence>MVPLSNLSPRIKVFPYYYHHNVTGAMNECYLRAGAAQRLVQAAGKLPKGLHFLVLDGWRPYEVQKALYDMTKEAFEKKGMSEDEVRREISKFVAYPSDDADAPSPHMTGGAVDLTIAGADGWLDMGTGFDEFTEKARTDWYETAKALSEAERAVRDNRRLLKQAMTEAGFRSYDEEWWHFDYGNIPWGKATNQVAIYKGVKQVSIY</sequence>
<feature type="site" description="Transition state stabilizer" evidence="9">
    <location>
        <position position="59"/>
    </location>
</feature>
<dbReference type="Gene3D" id="3.30.1380.10">
    <property type="match status" value="1"/>
</dbReference>